<dbReference type="GO" id="GO:0034220">
    <property type="term" value="P:monoatomic ion transmembrane transport"/>
    <property type="evidence" value="ECO:0007669"/>
    <property type="project" value="InterPro"/>
</dbReference>
<keyword evidence="14" id="KW-1185">Reference proteome</keyword>
<dbReference type="GO" id="GO:0009279">
    <property type="term" value="C:cell outer membrane"/>
    <property type="evidence" value="ECO:0007669"/>
    <property type="project" value="UniProtKB-SubCell"/>
</dbReference>
<dbReference type="SUPFAM" id="SSF56935">
    <property type="entry name" value="Porins"/>
    <property type="match status" value="1"/>
</dbReference>
<comment type="caution">
    <text evidence="13">The sequence shown here is derived from an EMBL/GenBank/DDBJ whole genome shotgun (WGS) entry which is preliminary data.</text>
</comment>
<evidence type="ECO:0000259" key="12">
    <source>
        <dbReference type="Pfam" id="PF13609"/>
    </source>
</evidence>
<reference evidence="13 14" key="1">
    <citation type="submission" date="2014-12" db="EMBL/GenBank/DDBJ databases">
        <title>Denitrispirillum autotrophicum gen. nov., sp. nov., Denitrifying, Facultatively Autotrophic Bacteria Isolated from Rice Paddy Soil.</title>
        <authorList>
            <person name="Ishii S."/>
            <person name="Ashida N."/>
            <person name="Ohno H."/>
            <person name="Otsuka S."/>
            <person name="Yokota A."/>
            <person name="Senoo K."/>
        </authorList>
    </citation>
    <scope>NUCLEOTIDE SEQUENCE [LARGE SCALE GENOMIC DNA]</scope>
    <source>
        <strain evidence="13 14">TSA66</strain>
    </source>
</reference>
<dbReference type="PANTHER" id="PTHR34501">
    <property type="entry name" value="PROTEIN YDDL-RELATED"/>
    <property type="match status" value="1"/>
</dbReference>
<evidence type="ECO:0000256" key="11">
    <source>
        <dbReference type="SAM" id="SignalP"/>
    </source>
</evidence>
<comment type="subunit">
    <text evidence="2">Homotrimer.</text>
</comment>
<evidence type="ECO:0000256" key="6">
    <source>
        <dbReference type="ARBA" id="ARBA00022729"/>
    </source>
</evidence>
<dbReference type="CDD" id="cd00342">
    <property type="entry name" value="gram_neg_porins"/>
    <property type="match status" value="1"/>
</dbReference>
<dbReference type="PRINTS" id="PR00184">
    <property type="entry name" value="NEISSPPORIN"/>
</dbReference>
<keyword evidence="4" id="KW-1134">Transmembrane beta strand</keyword>
<keyword evidence="8" id="KW-0626">Porin</keyword>
<keyword evidence="10" id="KW-0998">Cell outer membrane</keyword>
<feature type="chain" id="PRO_5002146756" description="Porin domain-containing protein" evidence="11">
    <location>
        <begin position="21"/>
        <end position="351"/>
    </location>
</feature>
<dbReference type="GO" id="GO:0046930">
    <property type="term" value="C:pore complex"/>
    <property type="evidence" value="ECO:0007669"/>
    <property type="project" value="UniProtKB-KW"/>
</dbReference>
<dbReference type="EMBL" id="JWJG01000028">
    <property type="protein sequence ID" value="KIF81166.1"/>
    <property type="molecule type" value="Genomic_DNA"/>
</dbReference>
<dbReference type="PANTHER" id="PTHR34501:SF9">
    <property type="entry name" value="MAJOR OUTER MEMBRANE PROTEIN P.IA"/>
    <property type="match status" value="1"/>
</dbReference>
<dbReference type="RefSeq" id="WP_040039991.1">
    <property type="nucleotide sequence ID" value="NZ_JWJG01000028.1"/>
</dbReference>
<proteinExistence type="predicted"/>
<keyword evidence="3" id="KW-0813">Transport</keyword>
<gene>
    <name evidence="13" type="ORF">TSA66_10670</name>
</gene>
<dbReference type="AlphaFoldDB" id="A0A0C2BSX8"/>
<evidence type="ECO:0000256" key="2">
    <source>
        <dbReference type="ARBA" id="ARBA00011233"/>
    </source>
</evidence>
<sequence>MKKSLLALAVLGAFAGAASAQTNVTIYGVVDAGIAFDNGSKDAGKIWALQSGQQSGSRLGFKGTEDLGGGLSAVFTLENGFSVDDGVQGQGALFGRQAWVGLQGQFGSVKLGRQYTSIYNALNVIDPFGINLAGNAQKIFGNGQYATDRLQRVNNTISYTSNNYSGFTGGVNYGFGEVAGSNTTGRDVGVALSYVNGPINVQYAYNKSTANPTATGTNAGTVTDLTANFIGATYDFGVAKAHVAFADNKSDTVGTSTKDRNWLLGVSAPVGAAGTVMASWIRDDVKDVAGAKTNLYAIGYSHALSKRTNLYTSFGYTKNDTAASLSEYGSTGTQTAGESDRLFNVGVRHTF</sequence>
<dbReference type="InterPro" id="IPR050298">
    <property type="entry name" value="Gram-neg_bact_OMP"/>
</dbReference>
<keyword evidence="5" id="KW-0812">Transmembrane</keyword>
<organism evidence="13 14">
    <name type="scientific">Noviherbaspirillum autotrophicum</name>
    <dbReference type="NCBI Taxonomy" id="709839"/>
    <lineage>
        <taxon>Bacteria</taxon>
        <taxon>Pseudomonadati</taxon>
        <taxon>Pseudomonadota</taxon>
        <taxon>Betaproteobacteria</taxon>
        <taxon>Burkholderiales</taxon>
        <taxon>Oxalobacteraceae</taxon>
        <taxon>Noviherbaspirillum</taxon>
    </lineage>
</organism>
<comment type="subcellular location">
    <subcellularLocation>
        <location evidence="1">Cell outer membrane</location>
        <topology evidence="1">Multi-pass membrane protein</topology>
    </subcellularLocation>
</comment>
<dbReference type="Proteomes" id="UP000031572">
    <property type="component" value="Unassembled WGS sequence"/>
</dbReference>
<dbReference type="InterPro" id="IPR033900">
    <property type="entry name" value="Gram_neg_porin_domain"/>
</dbReference>
<dbReference type="InterPro" id="IPR023614">
    <property type="entry name" value="Porin_dom_sf"/>
</dbReference>
<dbReference type="STRING" id="709839.TSA66_10670"/>
<keyword evidence="6 11" id="KW-0732">Signal</keyword>
<protein>
    <recommendedName>
        <fullName evidence="12">Porin domain-containing protein</fullName>
    </recommendedName>
</protein>
<feature type="signal peptide" evidence="11">
    <location>
        <begin position="1"/>
        <end position="20"/>
    </location>
</feature>
<keyword evidence="7" id="KW-0406">Ion transport</keyword>
<evidence type="ECO:0000256" key="4">
    <source>
        <dbReference type="ARBA" id="ARBA00022452"/>
    </source>
</evidence>
<dbReference type="GO" id="GO:0015288">
    <property type="term" value="F:porin activity"/>
    <property type="evidence" value="ECO:0007669"/>
    <property type="project" value="UniProtKB-KW"/>
</dbReference>
<evidence type="ECO:0000313" key="13">
    <source>
        <dbReference type="EMBL" id="KIF81166.1"/>
    </source>
</evidence>
<dbReference type="Pfam" id="PF13609">
    <property type="entry name" value="Porin_4"/>
    <property type="match status" value="1"/>
</dbReference>
<name>A0A0C2BSX8_9BURK</name>
<dbReference type="OrthoDB" id="5293374at2"/>
<feature type="domain" description="Porin" evidence="12">
    <location>
        <begin position="7"/>
        <end position="321"/>
    </location>
</feature>
<dbReference type="Gene3D" id="2.40.160.10">
    <property type="entry name" value="Porin"/>
    <property type="match status" value="1"/>
</dbReference>
<keyword evidence="9" id="KW-0472">Membrane</keyword>
<dbReference type="PRINTS" id="PR00182">
    <property type="entry name" value="ECOLNEIPORIN"/>
</dbReference>
<accession>A0A0C2BSX8</accession>
<evidence type="ECO:0000256" key="7">
    <source>
        <dbReference type="ARBA" id="ARBA00023065"/>
    </source>
</evidence>
<evidence type="ECO:0000256" key="1">
    <source>
        <dbReference type="ARBA" id="ARBA00004571"/>
    </source>
</evidence>
<evidence type="ECO:0000313" key="14">
    <source>
        <dbReference type="Proteomes" id="UP000031572"/>
    </source>
</evidence>
<evidence type="ECO:0000256" key="3">
    <source>
        <dbReference type="ARBA" id="ARBA00022448"/>
    </source>
</evidence>
<evidence type="ECO:0000256" key="10">
    <source>
        <dbReference type="ARBA" id="ARBA00023237"/>
    </source>
</evidence>
<evidence type="ECO:0000256" key="9">
    <source>
        <dbReference type="ARBA" id="ARBA00023136"/>
    </source>
</evidence>
<dbReference type="InterPro" id="IPR001702">
    <property type="entry name" value="Porin_Gram-ve"/>
</dbReference>
<dbReference type="InterPro" id="IPR002299">
    <property type="entry name" value="Porin_Neis"/>
</dbReference>
<evidence type="ECO:0000256" key="8">
    <source>
        <dbReference type="ARBA" id="ARBA00023114"/>
    </source>
</evidence>
<evidence type="ECO:0000256" key="5">
    <source>
        <dbReference type="ARBA" id="ARBA00022692"/>
    </source>
</evidence>